<comment type="caution">
    <text evidence="1">The sequence shown here is derived from an EMBL/GenBank/DDBJ whole genome shotgun (WGS) entry which is preliminary data.</text>
</comment>
<organism evidence="1 2">
    <name type="scientific">Vanilla planifolia</name>
    <name type="common">Vanilla</name>
    <dbReference type="NCBI Taxonomy" id="51239"/>
    <lineage>
        <taxon>Eukaryota</taxon>
        <taxon>Viridiplantae</taxon>
        <taxon>Streptophyta</taxon>
        <taxon>Embryophyta</taxon>
        <taxon>Tracheophyta</taxon>
        <taxon>Spermatophyta</taxon>
        <taxon>Magnoliopsida</taxon>
        <taxon>Liliopsida</taxon>
        <taxon>Asparagales</taxon>
        <taxon>Orchidaceae</taxon>
        <taxon>Vanilloideae</taxon>
        <taxon>Vanilleae</taxon>
        <taxon>Vanilla</taxon>
    </lineage>
</organism>
<proteinExistence type="predicted"/>
<evidence type="ECO:0000313" key="1">
    <source>
        <dbReference type="EMBL" id="KAG0484359.1"/>
    </source>
</evidence>
<reference evidence="1 2" key="1">
    <citation type="journal article" date="2020" name="Nat. Food">
        <title>A phased Vanilla planifolia genome enables genetic improvement of flavour and production.</title>
        <authorList>
            <person name="Hasing T."/>
            <person name="Tang H."/>
            <person name="Brym M."/>
            <person name="Khazi F."/>
            <person name="Huang T."/>
            <person name="Chambers A.H."/>
        </authorList>
    </citation>
    <scope>NUCLEOTIDE SEQUENCE [LARGE SCALE GENOMIC DNA]</scope>
    <source>
        <tissue evidence="1">Leaf</tissue>
    </source>
</reference>
<accession>A0A835V1Z1</accession>
<evidence type="ECO:0000313" key="2">
    <source>
        <dbReference type="Proteomes" id="UP000636800"/>
    </source>
</evidence>
<name>A0A835V1Z1_VANPL</name>
<dbReference type="AlphaFoldDB" id="A0A835V1Z1"/>
<dbReference type="OrthoDB" id="1936855at2759"/>
<dbReference type="EMBL" id="JADCNL010000004">
    <property type="protein sequence ID" value="KAG0484359.1"/>
    <property type="molecule type" value="Genomic_DNA"/>
</dbReference>
<keyword evidence="2" id="KW-1185">Reference proteome</keyword>
<sequence length="607" mass="67981">MTYGLLAASKEKLWCWRVKGGLKIEDLYIGWGFVSYRHPSERDLWHGSVKESKLPRHKKTVKTVEYDPRNSVPVTHCATNKEPVDSLNENKGGGHIQVICHSDYLKIKAYAANIAGEIGAELDLDFPLENASQEALDLINLSIDDEEHQEDGKDWTSKLGINLRYCVKLRKYSESSDEQLPLALSSIFSSSLHVSVVSNLRWLCRKSRTPAKPVGIILEKPQVSTVINRNAPAETSDTSPTKTIQVYQSRRKSPSAMTFRDLNISDQEANLHRSEEMIPFSENVGNLFTVPISIVGCCGISLNNKQKPYDYLKISESRGFHLPTNPEYASCNSSDSVLFEKNSDTIVSVPVTYQYQQHCHISDCNCLAMRNGLRSTGEFCIDYDSGSCKCSEYHSCQGLAESKASGLKPLTGAVAVNGSVSELHASVEQCCEYPLLLTTGEDKHVQDIDTAGQNVDVSTNFALLAKDHNEVSRLLNDSEMVIEVPMADKRSKGNIVVTDVATPFVDNHYPDVIMRDKRPTFPLNIKSYIRRRNKRKREIEQQTGAPECLEMEKKVEVQKKTGKSEVEARYGGFVRSPCEGLRPRKVKILPDQLELEVQNLYRITALA</sequence>
<gene>
    <name evidence="1" type="ORF">HPP92_008438</name>
</gene>
<dbReference type="Proteomes" id="UP000636800">
    <property type="component" value="Unassembled WGS sequence"/>
</dbReference>
<protein>
    <submittedName>
        <fullName evidence="1">Uncharacterized protein</fullName>
    </submittedName>
</protein>